<dbReference type="EMBL" id="MTYJ01000040">
    <property type="protein sequence ID" value="OQV19401.1"/>
    <property type="molecule type" value="Genomic_DNA"/>
</dbReference>
<evidence type="ECO:0000256" key="6">
    <source>
        <dbReference type="ARBA" id="ARBA00023170"/>
    </source>
</evidence>
<comment type="subcellular location">
    <subcellularLocation>
        <location evidence="1">Membrane</location>
        <topology evidence="1">Multi-pass membrane protein</topology>
    </subcellularLocation>
</comment>
<evidence type="ECO:0000256" key="5">
    <source>
        <dbReference type="ARBA" id="ARBA00023136"/>
    </source>
</evidence>
<feature type="transmembrane region" description="Helical" evidence="9">
    <location>
        <begin position="79"/>
        <end position="98"/>
    </location>
</feature>
<evidence type="ECO:0000259" key="10">
    <source>
        <dbReference type="PROSITE" id="PS50262"/>
    </source>
</evidence>
<keyword evidence="4" id="KW-0297">G-protein coupled receptor</keyword>
<dbReference type="PANTHER" id="PTHR24243:SF208">
    <property type="entry name" value="PYROKININ-1 RECEPTOR"/>
    <property type="match status" value="1"/>
</dbReference>
<comment type="caution">
    <text evidence="11">The sequence shown here is derived from an EMBL/GenBank/DDBJ whole genome shotgun (WGS) entry which is preliminary data.</text>
</comment>
<dbReference type="PRINTS" id="PR00237">
    <property type="entry name" value="GPCRRHODOPSN"/>
</dbReference>
<evidence type="ECO:0000313" key="12">
    <source>
        <dbReference type="Proteomes" id="UP000192578"/>
    </source>
</evidence>
<evidence type="ECO:0000256" key="1">
    <source>
        <dbReference type="ARBA" id="ARBA00004141"/>
    </source>
</evidence>
<dbReference type="GO" id="GO:0008188">
    <property type="term" value="F:neuropeptide receptor activity"/>
    <property type="evidence" value="ECO:0007669"/>
    <property type="project" value="TreeGrafter"/>
</dbReference>
<keyword evidence="2 9" id="KW-0812">Transmembrane</keyword>
<accession>A0A1W0WW13</accession>
<feature type="transmembrane region" description="Helical" evidence="9">
    <location>
        <begin position="46"/>
        <end position="67"/>
    </location>
</feature>
<dbReference type="SUPFAM" id="SSF81321">
    <property type="entry name" value="Family A G protein-coupled receptor-like"/>
    <property type="match status" value="1"/>
</dbReference>
<feature type="domain" description="G-protein coupled receptors family 1 profile" evidence="10">
    <location>
        <begin position="58"/>
        <end position="93"/>
    </location>
</feature>
<gene>
    <name evidence="11" type="ORF">BV898_06631</name>
</gene>
<evidence type="ECO:0000256" key="4">
    <source>
        <dbReference type="ARBA" id="ARBA00023040"/>
    </source>
</evidence>
<evidence type="ECO:0000313" key="11">
    <source>
        <dbReference type="EMBL" id="OQV19401.1"/>
    </source>
</evidence>
<evidence type="ECO:0000256" key="2">
    <source>
        <dbReference type="ARBA" id="ARBA00022692"/>
    </source>
</evidence>
<evidence type="ECO:0000256" key="7">
    <source>
        <dbReference type="ARBA" id="ARBA00023224"/>
    </source>
</evidence>
<reference evidence="12" key="1">
    <citation type="submission" date="2017-01" db="EMBL/GenBank/DDBJ databases">
        <title>Comparative genomics of anhydrobiosis in the tardigrade Hypsibius dujardini.</title>
        <authorList>
            <person name="Yoshida Y."/>
            <person name="Koutsovoulos G."/>
            <person name="Laetsch D."/>
            <person name="Stevens L."/>
            <person name="Kumar S."/>
            <person name="Horikawa D."/>
            <person name="Ishino K."/>
            <person name="Komine S."/>
            <person name="Tomita M."/>
            <person name="Blaxter M."/>
            <person name="Arakawa K."/>
        </authorList>
    </citation>
    <scope>NUCLEOTIDE SEQUENCE [LARGE SCALE GENOMIC DNA]</scope>
    <source>
        <strain evidence="12">Z151</strain>
    </source>
</reference>
<dbReference type="InterPro" id="IPR017452">
    <property type="entry name" value="GPCR_Rhodpsn_7TM"/>
</dbReference>
<dbReference type="InterPro" id="IPR000276">
    <property type="entry name" value="GPCR_Rhodpsn"/>
</dbReference>
<evidence type="ECO:0000256" key="3">
    <source>
        <dbReference type="ARBA" id="ARBA00022989"/>
    </source>
</evidence>
<dbReference type="GO" id="GO:0005886">
    <property type="term" value="C:plasma membrane"/>
    <property type="evidence" value="ECO:0007669"/>
    <property type="project" value="TreeGrafter"/>
</dbReference>
<proteinExistence type="predicted"/>
<feature type="compositionally biased region" description="Basic and acidic residues" evidence="8">
    <location>
        <begin position="144"/>
        <end position="156"/>
    </location>
</feature>
<keyword evidence="12" id="KW-1185">Reference proteome</keyword>
<evidence type="ECO:0000256" key="8">
    <source>
        <dbReference type="SAM" id="MobiDB-lite"/>
    </source>
</evidence>
<dbReference type="Proteomes" id="UP000192578">
    <property type="component" value="Unassembled WGS sequence"/>
</dbReference>
<keyword evidence="7" id="KW-0807">Transducer</keyword>
<keyword evidence="6" id="KW-0675">Receptor</keyword>
<organism evidence="11 12">
    <name type="scientific">Hypsibius exemplaris</name>
    <name type="common">Freshwater tardigrade</name>
    <dbReference type="NCBI Taxonomy" id="2072580"/>
    <lineage>
        <taxon>Eukaryota</taxon>
        <taxon>Metazoa</taxon>
        <taxon>Ecdysozoa</taxon>
        <taxon>Tardigrada</taxon>
        <taxon>Eutardigrada</taxon>
        <taxon>Parachela</taxon>
        <taxon>Hypsibioidea</taxon>
        <taxon>Hypsibiidae</taxon>
        <taxon>Hypsibius</taxon>
    </lineage>
</organism>
<dbReference type="OrthoDB" id="5950040at2759"/>
<keyword evidence="5 9" id="KW-0472">Membrane</keyword>
<dbReference type="AlphaFoldDB" id="A0A1W0WW13"/>
<feature type="compositionally biased region" description="Basic and acidic residues" evidence="8">
    <location>
        <begin position="110"/>
        <end position="134"/>
    </location>
</feature>
<dbReference type="Gene3D" id="1.20.1070.10">
    <property type="entry name" value="Rhodopsin 7-helix transmembrane proteins"/>
    <property type="match status" value="1"/>
</dbReference>
<feature type="region of interest" description="Disordered" evidence="8">
    <location>
        <begin position="101"/>
        <end position="253"/>
    </location>
</feature>
<feature type="region of interest" description="Disordered" evidence="8">
    <location>
        <begin position="1"/>
        <end position="20"/>
    </location>
</feature>
<keyword evidence="3 9" id="KW-1133">Transmembrane helix</keyword>
<dbReference type="Pfam" id="PF00001">
    <property type="entry name" value="7tm_1"/>
    <property type="match status" value="1"/>
</dbReference>
<evidence type="ECO:0000256" key="9">
    <source>
        <dbReference type="SAM" id="Phobius"/>
    </source>
</evidence>
<dbReference type="PANTHER" id="PTHR24243">
    <property type="entry name" value="G-PROTEIN COUPLED RECEPTOR"/>
    <property type="match status" value="1"/>
</dbReference>
<dbReference type="PROSITE" id="PS50262">
    <property type="entry name" value="G_PROTEIN_RECEP_F1_2"/>
    <property type="match status" value="1"/>
</dbReference>
<protein>
    <recommendedName>
        <fullName evidence="10">G-protein coupled receptors family 1 profile domain-containing protein</fullName>
    </recommendedName>
</protein>
<name>A0A1W0WW13_HYPEX</name>
<sequence length="253" mass="28454">MESAGNNSSSPTTTTDSEEPFNLTNFLTQNLGPQQLSMNVVIPVSILYPILFVCGFTGNLVTCVVIFKNNYMHTTTNFYLFSLAVSDLLLMLLGLRSLRRSSRTVAQSDRVNDREPNVKNPTETREEPDGDSQRTRRRLAKNPTETREEPDGDSRGTRRRLARNSTETRKEPDGDSRRTRRKLARNPTKTREEPDGDSQGTRRRLARNQAKTREEPDEDSQGTRRRLGRSPAGEPECEVGFASKIAPRDVGPG</sequence>
<feature type="compositionally biased region" description="Basic and acidic residues" evidence="8">
    <location>
        <begin position="166"/>
        <end position="177"/>
    </location>
</feature>